<protein>
    <recommendedName>
        <fullName evidence="8">Histone chaperone domain-containing protein</fullName>
    </recommendedName>
</protein>
<feature type="compositionally biased region" description="Polar residues" evidence="7">
    <location>
        <begin position="1"/>
        <end position="26"/>
    </location>
</feature>
<comment type="similarity">
    <text evidence="3">Belongs to the CHZ1 family.</text>
</comment>
<evidence type="ECO:0000256" key="4">
    <source>
        <dbReference type="ARBA" id="ARBA00023186"/>
    </source>
</evidence>
<dbReference type="InterPro" id="IPR019098">
    <property type="entry name" value="Histone_chaperone_domain_CHZ"/>
</dbReference>
<dbReference type="OrthoDB" id="4357148at2759"/>
<organism evidence="9 10">
    <name type="scientific">Dendryphion nanum</name>
    <dbReference type="NCBI Taxonomy" id="256645"/>
    <lineage>
        <taxon>Eukaryota</taxon>
        <taxon>Fungi</taxon>
        <taxon>Dikarya</taxon>
        <taxon>Ascomycota</taxon>
        <taxon>Pezizomycotina</taxon>
        <taxon>Dothideomycetes</taxon>
        <taxon>Pleosporomycetidae</taxon>
        <taxon>Pleosporales</taxon>
        <taxon>Torulaceae</taxon>
        <taxon>Dendryphion</taxon>
    </lineage>
</organism>
<comment type="caution">
    <text evidence="9">The sequence shown here is derived from an EMBL/GenBank/DDBJ whole genome shotgun (WGS) entry which is preliminary data.</text>
</comment>
<feature type="compositionally biased region" description="Acidic residues" evidence="7">
    <location>
        <begin position="32"/>
        <end position="47"/>
    </location>
</feature>
<evidence type="ECO:0000256" key="7">
    <source>
        <dbReference type="SAM" id="MobiDB-lite"/>
    </source>
</evidence>
<sequence>MSSSDGPSGTHTDNEYVSRTGQSQIPVQKDEDPVEDPIDPETADSDEQLVRDDTEAIDESNIISSRTRGATKEAGTYTEPGDDEGLPGPDDGTSAVRK</sequence>
<name>A0A9P9EJH3_9PLEO</name>
<gene>
    <name evidence="9" type="ORF">B0J11DRAFT_589081</name>
</gene>
<comment type="subunit">
    <text evidence="6">Forms a heterotrimer with H2A.Z-H2B, stabilizing the association of the histone dimer. Also, with a lower affinity, forms a heterotrimer with H2A-H2B.</text>
</comment>
<evidence type="ECO:0000256" key="3">
    <source>
        <dbReference type="ARBA" id="ARBA00008057"/>
    </source>
</evidence>
<proteinExistence type="inferred from homology"/>
<accession>A0A9P9EJH3</accession>
<keyword evidence="10" id="KW-1185">Reference proteome</keyword>
<evidence type="ECO:0000313" key="10">
    <source>
        <dbReference type="Proteomes" id="UP000700596"/>
    </source>
</evidence>
<keyword evidence="4" id="KW-0143">Chaperone</keyword>
<evidence type="ECO:0000256" key="2">
    <source>
        <dbReference type="ARBA" id="ARBA00004123"/>
    </source>
</evidence>
<dbReference type="Proteomes" id="UP000700596">
    <property type="component" value="Unassembled WGS sequence"/>
</dbReference>
<comment type="subcellular location">
    <subcellularLocation>
        <location evidence="2">Nucleus</location>
    </subcellularLocation>
</comment>
<dbReference type="EMBL" id="JAGMWT010000001">
    <property type="protein sequence ID" value="KAH7139335.1"/>
    <property type="molecule type" value="Genomic_DNA"/>
</dbReference>
<evidence type="ECO:0000313" key="9">
    <source>
        <dbReference type="EMBL" id="KAH7139335.1"/>
    </source>
</evidence>
<dbReference type="Pfam" id="PF09649">
    <property type="entry name" value="CHZ"/>
    <property type="match status" value="1"/>
</dbReference>
<dbReference type="GO" id="GO:0005634">
    <property type="term" value="C:nucleus"/>
    <property type="evidence" value="ECO:0007669"/>
    <property type="project" value="UniProtKB-SubCell"/>
</dbReference>
<comment type="function">
    <text evidence="1">Forms a chaperone-bound H2A.Z-H2B complex that acts as a source for SWR1 complex-dependent H2A to H2A.Z histone replacement in chromatin.</text>
</comment>
<feature type="domain" description="Histone chaperone" evidence="8">
    <location>
        <begin position="52"/>
        <end position="71"/>
    </location>
</feature>
<feature type="region of interest" description="Disordered" evidence="7">
    <location>
        <begin position="1"/>
        <end position="98"/>
    </location>
</feature>
<keyword evidence="5" id="KW-0539">Nucleus</keyword>
<evidence type="ECO:0000259" key="8">
    <source>
        <dbReference type="Pfam" id="PF09649"/>
    </source>
</evidence>
<dbReference type="AlphaFoldDB" id="A0A9P9EJH3"/>
<evidence type="ECO:0000256" key="1">
    <source>
        <dbReference type="ARBA" id="ARBA00002212"/>
    </source>
</evidence>
<reference evidence="9" key="1">
    <citation type="journal article" date="2021" name="Nat. Commun.">
        <title>Genetic determinants of endophytism in the Arabidopsis root mycobiome.</title>
        <authorList>
            <person name="Mesny F."/>
            <person name="Miyauchi S."/>
            <person name="Thiergart T."/>
            <person name="Pickel B."/>
            <person name="Atanasova L."/>
            <person name="Karlsson M."/>
            <person name="Huettel B."/>
            <person name="Barry K.W."/>
            <person name="Haridas S."/>
            <person name="Chen C."/>
            <person name="Bauer D."/>
            <person name="Andreopoulos W."/>
            <person name="Pangilinan J."/>
            <person name="LaButti K."/>
            <person name="Riley R."/>
            <person name="Lipzen A."/>
            <person name="Clum A."/>
            <person name="Drula E."/>
            <person name="Henrissat B."/>
            <person name="Kohler A."/>
            <person name="Grigoriev I.V."/>
            <person name="Martin F.M."/>
            <person name="Hacquard S."/>
        </authorList>
    </citation>
    <scope>NUCLEOTIDE SEQUENCE</scope>
    <source>
        <strain evidence="9">MPI-CAGE-CH-0243</strain>
    </source>
</reference>
<evidence type="ECO:0000256" key="5">
    <source>
        <dbReference type="ARBA" id="ARBA00023242"/>
    </source>
</evidence>
<evidence type="ECO:0000256" key="6">
    <source>
        <dbReference type="ARBA" id="ARBA00025877"/>
    </source>
</evidence>